<dbReference type="InterPro" id="IPR011333">
    <property type="entry name" value="SKP1/BTB/POZ_sf"/>
</dbReference>
<evidence type="ECO:0000256" key="3">
    <source>
        <dbReference type="ARBA" id="ARBA00022771"/>
    </source>
</evidence>
<feature type="domain" description="C2H2-type" evidence="8">
    <location>
        <begin position="605"/>
        <end position="633"/>
    </location>
</feature>
<feature type="domain" description="C2H2-type" evidence="8">
    <location>
        <begin position="702"/>
        <end position="730"/>
    </location>
</feature>
<dbReference type="Pfam" id="PF00096">
    <property type="entry name" value="zf-C2H2"/>
    <property type="match status" value="4"/>
</dbReference>
<dbReference type="PROSITE" id="PS00028">
    <property type="entry name" value="ZINC_FINGER_C2H2_1"/>
    <property type="match status" value="6"/>
</dbReference>
<name>A0AAD9IUT5_9ANNE</name>
<comment type="caution">
    <text evidence="9">The sequence shown here is derived from an EMBL/GenBank/DDBJ whole genome shotgun (WGS) entry which is preliminary data.</text>
</comment>
<dbReference type="FunFam" id="3.30.160.60:FF:000110">
    <property type="entry name" value="Zinc finger protein-like"/>
    <property type="match status" value="1"/>
</dbReference>
<keyword evidence="3 5" id="KW-0863">Zinc-finger</keyword>
<dbReference type="PANTHER" id="PTHR24379">
    <property type="entry name" value="KRAB AND ZINC FINGER DOMAIN-CONTAINING"/>
    <property type="match status" value="1"/>
</dbReference>
<dbReference type="InterPro" id="IPR000210">
    <property type="entry name" value="BTB/POZ_dom"/>
</dbReference>
<evidence type="ECO:0000256" key="5">
    <source>
        <dbReference type="PROSITE-ProRule" id="PRU00042"/>
    </source>
</evidence>
<dbReference type="Gene3D" id="3.30.710.10">
    <property type="entry name" value="Potassium Channel Kv1.1, Chain A"/>
    <property type="match status" value="1"/>
</dbReference>
<accession>A0AAD9IUT5</accession>
<dbReference type="GO" id="GO:0008270">
    <property type="term" value="F:zinc ion binding"/>
    <property type="evidence" value="ECO:0007669"/>
    <property type="project" value="UniProtKB-KW"/>
</dbReference>
<feature type="domain" description="C2H2-type" evidence="8">
    <location>
        <begin position="790"/>
        <end position="822"/>
    </location>
</feature>
<evidence type="ECO:0000256" key="1">
    <source>
        <dbReference type="ARBA" id="ARBA00022723"/>
    </source>
</evidence>
<keyword evidence="10" id="KW-1185">Reference proteome</keyword>
<feature type="domain" description="C2H2-type" evidence="8">
    <location>
        <begin position="861"/>
        <end position="889"/>
    </location>
</feature>
<feature type="domain" description="C2H2-type" evidence="8">
    <location>
        <begin position="829"/>
        <end position="852"/>
    </location>
</feature>
<evidence type="ECO:0000256" key="4">
    <source>
        <dbReference type="ARBA" id="ARBA00022833"/>
    </source>
</evidence>
<keyword evidence="2" id="KW-0677">Repeat</keyword>
<evidence type="ECO:0000259" key="7">
    <source>
        <dbReference type="PROSITE" id="PS50097"/>
    </source>
</evidence>
<dbReference type="InterPro" id="IPR036236">
    <property type="entry name" value="Znf_C2H2_sf"/>
</dbReference>
<feature type="domain" description="C2H2-type" evidence="8">
    <location>
        <begin position="761"/>
        <end position="789"/>
    </location>
</feature>
<protein>
    <submittedName>
        <fullName evidence="9">Uncharacterized protein</fullName>
    </submittedName>
</protein>
<dbReference type="PROSITE" id="PS50157">
    <property type="entry name" value="ZINC_FINGER_C2H2_2"/>
    <property type="match status" value="9"/>
</dbReference>
<evidence type="ECO:0000256" key="2">
    <source>
        <dbReference type="ARBA" id="ARBA00022737"/>
    </source>
</evidence>
<dbReference type="Pfam" id="PF00651">
    <property type="entry name" value="BTB"/>
    <property type="match status" value="1"/>
</dbReference>
<feature type="compositionally biased region" description="Polar residues" evidence="6">
    <location>
        <begin position="291"/>
        <end position="301"/>
    </location>
</feature>
<dbReference type="Pfam" id="PF12874">
    <property type="entry name" value="zf-met"/>
    <property type="match status" value="1"/>
</dbReference>
<feature type="domain" description="C2H2-type" evidence="8">
    <location>
        <begin position="645"/>
        <end position="673"/>
    </location>
</feature>
<dbReference type="SUPFAM" id="SSF54695">
    <property type="entry name" value="POZ domain"/>
    <property type="match status" value="1"/>
</dbReference>
<sequence length="1244" mass="141013">MEQFNSTVQNESGLAPIWDYLHQLRIDNKLCDIQLLIRTKHPLEDYVDDFAVADCIQAHKIILAASSQFFRRCLDKGELLNVYNFDGIQSKNMQVLVDYMYHQVSWHEVQANEEAAEVARILEVIEHEETMNRMDYPKDLDGNRVLIVKMHDQSNRTTKTSSKSKRVIVDNLEAEFLRHDIHSRHQRKVTGWENQMNSPLVIAQLDQSAGTSMINTETVQNMQHVAELVSDDVREASSTGNMRIIGTHESLVIKENCEIKGNDFGSSDGQTVSVDHEIKLVEHSHNDSKQGETGQTVTSTEIQDRDTEQYCDESSGDRPDGNILRKSVDHQVAMQPSTVILIRKPDVNERNFQTLENSVKNEMFNLESPACQPTSDGNTPIGVHGDTHVSSSINEPLVISPVPDPHYVPLARTVTSGSDTRRYSTRFMGQKRVIEVLPRKVRRRKLEDGRRDELTEPAVSNIESSKHGRDVNIINPSLKVIKLEKVSEDEKLCSEKLPANNSQTISAVSALPSMSERELHLTWNHGLNQSQQQPSNRTGDGSLSEVCLIHKSEAVSDENNQDDVSCVRSTAALPPCRRGRPRKQRVKTLNDSAQLTGSTQVGSLFQCRFCGKSFKNCTGLSIHEQWKHGAADAVGNKKEISQKTYTCDSCNKVCGCFQALVQHMRCIHNKTPTHKCKECNIEFNTKRAYNAHMVREHNTSLYTCKLCKTTFKSPEGYKIHMFKKHTEAENAFECSKCGKTFKMKHELAIHLKITHADQRAYKCQLCTRAFKGKAALKRHLQTYHTNIRKIHCPVCSMLFKTNADMMSHQRKHFRTSHPKQRIEAVADEHQCSRCDKIFPKLMALVNHERQVHHVRGVGVTYMCTMCEKSYSTKNYLLNHIRQMHLPRRYKCHQCLYEFPYSYMLKKHLPKCKGYPIISKPYRCSRCNRYFNLKGNLTRHMRTIGRCHRAVRNYADYIVMVKSVDDDASSAEHITHEQKVGQDEVTPEALQASEALQQLQTSGSLQQIDQDLNQTNIQELVPNNVQFTDGCKVLDQEYGKIKQEENLEEENIEDSLQAFEQLKDLISLPKGLHAMNIKKDADGNVIIEVAGQVLTDNINETEVVVENQETPRSADMNEMNIDQQLVHTSDGEIILQTMPAFHETGTAVASESQLQSGDVSGSQYSLHQDLYQIGPDGTLQQLVHSDVIQGDDIQIIHDAGIQMIEEGEALEIIHSEDGEVDVVEAGEYSQAPGDNVAKNKNEKNV</sequence>
<feature type="region of interest" description="Disordered" evidence="6">
    <location>
        <begin position="282"/>
        <end position="323"/>
    </location>
</feature>
<gene>
    <name evidence="9" type="ORF">LSH36_1193g00001</name>
</gene>
<evidence type="ECO:0000313" key="9">
    <source>
        <dbReference type="EMBL" id="KAK2140976.1"/>
    </source>
</evidence>
<dbReference type="SUPFAM" id="SSF57667">
    <property type="entry name" value="beta-beta-alpha zinc fingers"/>
    <property type="match status" value="4"/>
</dbReference>
<dbReference type="SMART" id="SM00355">
    <property type="entry name" value="ZnF_C2H2"/>
    <property type="match status" value="11"/>
</dbReference>
<proteinExistence type="predicted"/>
<evidence type="ECO:0000259" key="8">
    <source>
        <dbReference type="PROSITE" id="PS50157"/>
    </source>
</evidence>
<dbReference type="EMBL" id="JAODUP010001192">
    <property type="protein sequence ID" value="KAK2140976.1"/>
    <property type="molecule type" value="Genomic_DNA"/>
</dbReference>
<dbReference type="CDD" id="cd18186">
    <property type="entry name" value="BTB_POZ_ZBTB_KLHL-like"/>
    <property type="match status" value="1"/>
</dbReference>
<dbReference type="Gene3D" id="3.30.160.60">
    <property type="entry name" value="Classic Zinc Finger"/>
    <property type="match status" value="6"/>
</dbReference>
<evidence type="ECO:0000313" key="10">
    <source>
        <dbReference type="Proteomes" id="UP001208570"/>
    </source>
</evidence>
<feature type="domain" description="C2H2-type" evidence="8">
    <location>
        <begin position="732"/>
        <end position="760"/>
    </location>
</feature>
<dbReference type="AlphaFoldDB" id="A0AAD9IUT5"/>
<reference evidence="9" key="1">
    <citation type="journal article" date="2023" name="Mol. Biol. Evol.">
        <title>Third-Generation Sequencing Reveals the Adaptive Role of the Epigenome in Three Deep-Sea Polychaetes.</title>
        <authorList>
            <person name="Perez M."/>
            <person name="Aroh O."/>
            <person name="Sun Y."/>
            <person name="Lan Y."/>
            <person name="Juniper S.K."/>
            <person name="Young C.R."/>
            <person name="Angers B."/>
            <person name="Qian P.Y."/>
        </authorList>
    </citation>
    <scope>NUCLEOTIDE SEQUENCE</scope>
    <source>
        <strain evidence="9">P08H-3</strain>
    </source>
</reference>
<feature type="domain" description="BTB" evidence="7">
    <location>
        <begin position="31"/>
        <end position="101"/>
    </location>
</feature>
<feature type="domain" description="C2H2-type" evidence="8">
    <location>
        <begin position="921"/>
        <end position="952"/>
    </location>
</feature>
<dbReference type="InterPro" id="IPR013087">
    <property type="entry name" value="Znf_C2H2_type"/>
</dbReference>
<dbReference type="PROSITE" id="PS50097">
    <property type="entry name" value="BTB"/>
    <property type="match status" value="1"/>
</dbReference>
<organism evidence="9 10">
    <name type="scientific">Paralvinella palmiformis</name>
    <dbReference type="NCBI Taxonomy" id="53620"/>
    <lineage>
        <taxon>Eukaryota</taxon>
        <taxon>Metazoa</taxon>
        <taxon>Spiralia</taxon>
        <taxon>Lophotrochozoa</taxon>
        <taxon>Annelida</taxon>
        <taxon>Polychaeta</taxon>
        <taxon>Sedentaria</taxon>
        <taxon>Canalipalpata</taxon>
        <taxon>Terebellida</taxon>
        <taxon>Terebelliformia</taxon>
        <taxon>Alvinellidae</taxon>
        <taxon>Paralvinella</taxon>
    </lineage>
</organism>
<dbReference type="PANTHER" id="PTHR24379:SF121">
    <property type="entry name" value="C2H2-TYPE DOMAIN-CONTAINING PROTEIN"/>
    <property type="match status" value="1"/>
</dbReference>
<dbReference type="Proteomes" id="UP001208570">
    <property type="component" value="Unassembled WGS sequence"/>
</dbReference>
<evidence type="ECO:0000256" key="6">
    <source>
        <dbReference type="SAM" id="MobiDB-lite"/>
    </source>
</evidence>
<keyword evidence="4" id="KW-0862">Zinc</keyword>
<keyword evidence="1" id="KW-0479">Metal-binding</keyword>